<name>A0ACB7FX59_MANES</name>
<keyword evidence="2" id="KW-1185">Reference proteome</keyword>
<accession>A0ACB7FX59</accession>
<organism evidence="1 2">
    <name type="scientific">Manihot esculenta</name>
    <name type="common">Cassava</name>
    <name type="synonym">Jatropha manihot</name>
    <dbReference type="NCBI Taxonomy" id="3983"/>
    <lineage>
        <taxon>Eukaryota</taxon>
        <taxon>Viridiplantae</taxon>
        <taxon>Streptophyta</taxon>
        <taxon>Embryophyta</taxon>
        <taxon>Tracheophyta</taxon>
        <taxon>Spermatophyta</taxon>
        <taxon>Magnoliopsida</taxon>
        <taxon>eudicotyledons</taxon>
        <taxon>Gunneridae</taxon>
        <taxon>Pentapetalae</taxon>
        <taxon>rosids</taxon>
        <taxon>fabids</taxon>
        <taxon>Malpighiales</taxon>
        <taxon>Euphorbiaceae</taxon>
        <taxon>Crotonoideae</taxon>
        <taxon>Manihoteae</taxon>
        <taxon>Manihot</taxon>
    </lineage>
</organism>
<dbReference type="Proteomes" id="UP000091857">
    <property type="component" value="Chromosome 18"/>
</dbReference>
<comment type="caution">
    <text evidence="1">The sequence shown here is derived from an EMBL/GenBank/DDBJ whole genome shotgun (WGS) entry which is preliminary data.</text>
</comment>
<evidence type="ECO:0000313" key="1">
    <source>
        <dbReference type="EMBL" id="KAG8632527.1"/>
    </source>
</evidence>
<sequence length="379" mass="43367">MEVFQPIKTSNTQKHRPLTPFRFIRGLICLLVFLSTSFMFLVYFGPLGVISRLASLHYRRKVASFIFSIWLALWPSLFEKINGTKVVFYGDAVPAKERVLIIANHRTEVDWMYLWDLALRKGCLGSIKYILKSSLMKLPVFGWGFHILEFISVDRKWEVDEPVMRQMLSTFKDPQDGLWLALFPEGTDFTELKCLGSQKFAAEAGLPVLTNVLLPKTKGFCLCLEVLRSSLDAVYDVSIAYKHQFPTFLDNVFGLDPAEVHIHIRRIPMKDIPASDSEAASWLMNTFQLKDQLLSDFGTHGHFPNEGTEEELSTLECLVNFVMVISLTAIFTYLTLFSSIWFKIYVSLACVFLALATYYKFQPLPIIGSFIPMFSCRNI</sequence>
<proteinExistence type="predicted"/>
<evidence type="ECO:0000313" key="2">
    <source>
        <dbReference type="Proteomes" id="UP000091857"/>
    </source>
</evidence>
<dbReference type="EMBL" id="CM004404">
    <property type="protein sequence ID" value="KAG8632527.1"/>
    <property type="molecule type" value="Genomic_DNA"/>
</dbReference>
<protein>
    <submittedName>
        <fullName evidence="1">Uncharacterized protein</fullName>
    </submittedName>
</protein>
<gene>
    <name evidence="1" type="ORF">MANES_18G030100v8</name>
</gene>
<reference evidence="2" key="1">
    <citation type="journal article" date="2016" name="Nat. Biotechnol.">
        <title>Sequencing wild and cultivated cassava and related species reveals extensive interspecific hybridization and genetic diversity.</title>
        <authorList>
            <person name="Bredeson J.V."/>
            <person name="Lyons J.B."/>
            <person name="Prochnik S.E."/>
            <person name="Wu G.A."/>
            <person name="Ha C.M."/>
            <person name="Edsinger-Gonzales E."/>
            <person name="Grimwood J."/>
            <person name="Schmutz J."/>
            <person name="Rabbi I.Y."/>
            <person name="Egesi C."/>
            <person name="Nauluvula P."/>
            <person name="Lebot V."/>
            <person name="Ndunguru J."/>
            <person name="Mkamilo G."/>
            <person name="Bart R.S."/>
            <person name="Setter T.L."/>
            <person name="Gleadow R.M."/>
            <person name="Kulakow P."/>
            <person name="Ferguson M.E."/>
            <person name="Rounsley S."/>
            <person name="Rokhsar D.S."/>
        </authorList>
    </citation>
    <scope>NUCLEOTIDE SEQUENCE [LARGE SCALE GENOMIC DNA]</scope>
    <source>
        <strain evidence="2">cv. AM560-2</strain>
    </source>
</reference>